<dbReference type="EMBL" id="BMAO01008945">
    <property type="protein sequence ID" value="GFR27637.1"/>
    <property type="molecule type" value="Genomic_DNA"/>
</dbReference>
<protein>
    <submittedName>
        <fullName evidence="2">Uncharacterized protein</fullName>
    </submittedName>
</protein>
<reference evidence="2" key="1">
    <citation type="submission" date="2020-07" db="EMBL/GenBank/DDBJ databases">
        <title>Multicomponent nature underlies the extraordinary mechanical properties of spider dragline silk.</title>
        <authorList>
            <person name="Kono N."/>
            <person name="Nakamura H."/>
            <person name="Mori M."/>
            <person name="Yoshida Y."/>
            <person name="Ohtoshi R."/>
            <person name="Malay A.D."/>
            <person name="Moran D.A.P."/>
            <person name="Tomita M."/>
            <person name="Numata K."/>
            <person name="Arakawa K."/>
        </authorList>
    </citation>
    <scope>NUCLEOTIDE SEQUENCE</scope>
</reference>
<gene>
    <name evidence="2" type="ORF">TNCT_80531</name>
</gene>
<evidence type="ECO:0000256" key="1">
    <source>
        <dbReference type="SAM" id="MobiDB-lite"/>
    </source>
</evidence>
<evidence type="ECO:0000313" key="2">
    <source>
        <dbReference type="EMBL" id="GFR27637.1"/>
    </source>
</evidence>
<accession>A0A8X6M0M9</accession>
<dbReference type="Proteomes" id="UP000887116">
    <property type="component" value="Unassembled WGS sequence"/>
</dbReference>
<evidence type="ECO:0000313" key="3">
    <source>
        <dbReference type="Proteomes" id="UP000887116"/>
    </source>
</evidence>
<comment type="caution">
    <text evidence="2">The sequence shown here is derived from an EMBL/GenBank/DDBJ whole genome shotgun (WGS) entry which is preliminary data.</text>
</comment>
<proteinExistence type="predicted"/>
<sequence>MQTIFPENIPLCCHKSDACKLPVLCLFPEVLIRKLLLILSTGGVTTDPVPGFSPKPTRHGLGSSPHPKRKQLGPSDGSGLRLGLSLVVKTLKS</sequence>
<organism evidence="2 3">
    <name type="scientific">Trichonephila clavata</name>
    <name type="common">Joro spider</name>
    <name type="synonym">Nephila clavata</name>
    <dbReference type="NCBI Taxonomy" id="2740835"/>
    <lineage>
        <taxon>Eukaryota</taxon>
        <taxon>Metazoa</taxon>
        <taxon>Ecdysozoa</taxon>
        <taxon>Arthropoda</taxon>
        <taxon>Chelicerata</taxon>
        <taxon>Arachnida</taxon>
        <taxon>Araneae</taxon>
        <taxon>Araneomorphae</taxon>
        <taxon>Entelegynae</taxon>
        <taxon>Araneoidea</taxon>
        <taxon>Nephilidae</taxon>
        <taxon>Trichonephila</taxon>
    </lineage>
</organism>
<feature type="region of interest" description="Disordered" evidence="1">
    <location>
        <begin position="43"/>
        <end position="79"/>
    </location>
</feature>
<dbReference type="OrthoDB" id="10304189at2759"/>
<dbReference type="AlphaFoldDB" id="A0A8X6M0M9"/>
<name>A0A8X6M0M9_TRICU</name>
<keyword evidence="3" id="KW-1185">Reference proteome</keyword>